<keyword evidence="2" id="KW-1185">Reference proteome</keyword>
<dbReference type="EMBL" id="FOAN01000005">
    <property type="protein sequence ID" value="SEL75269.1"/>
    <property type="molecule type" value="Genomic_DNA"/>
</dbReference>
<evidence type="ECO:0000313" key="2">
    <source>
        <dbReference type="Proteomes" id="UP000199664"/>
    </source>
</evidence>
<protein>
    <submittedName>
        <fullName evidence="1">Uncharacterized protein</fullName>
    </submittedName>
</protein>
<sequence>MRWKRECFCIAAAPACRAIKLRTELTLSPVGYVEQRRSGPLPYPSEHVQD</sequence>
<reference evidence="2" key="1">
    <citation type="submission" date="2016-10" db="EMBL/GenBank/DDBJ databases">
        <authorList>
            <person name="Varghese N."/>
            <person name="Submissions S."/>
        </authorList>
    </citation>
    <scope>NUCLEOTIDE SEQUENCE [LARGE SCALE GENOMIC DNA]</scope>
    <source>
        <strain evidence="2">LMG 26383,CCUG 61248,R- 45681</strain>
    </source>
</reference>
<proteinExistence type="predicted"/>
<name>A0A1H7SSB2_9HYPH</name>
<gene>
    <name evidence="1" type="ORF">SAMN04515666_105183</name>
</gene>
<dbReference type="AlphaFoldDB" id="A0A1H7SSB2"/>
<dbReference type="STRING" id="1036779.SAMN04515666_105183"/>
<accession>A0A1H7SSB2</accession>
<evidence type="ECO:0000313" key="1">
    <source>
        <dbReference type="EMBL" id="SEL75269.1"/>
    </source>
</evidence>
<organism evidence="1 2">
    <name type="scientific">Bosea lupini</name>
    <dbReference type="NCBI Taxonomy" id="1036779"/>
    <lineage>
        <taxon>Bacteria</taxon>
        <taxon>Pseudomonadati</taxon>
        <taxon>Pseudomonadota</taxon>
        <taxon>Alphaproteobacteria</taxon>
        <taxon>Hyphomicrobiales</taxon>
        <taxon>Boseaceae</taxon>
        <taxon>Bosea</taxon>
    </lineage>
</organism>
<dbReference type="Proteomes" id="UP000199664">
    <property type="component" value="Unassembled WGS sequence"/>
</dbReference>